<dbReference type="OrthoDB" id="10505775at2759"/>
<proteinExistence type="predicted"/>
<dbReference type="AlphaFoldDB" id="A0A9P7F0R5"/>
<dbReference type="RefSeq" id="XP_041289880.1">
    <property type="nucleotide sequence ID" value="XM_041429156.1"/>
</dbReference>
<evidence type="ECO:0000313" key="2">
    <source>
        <dbReference type="Proteomes" id="UP000823399"/>
    </source>
</evidence>
<name>A0A9P7F0R5_9AGAM</name>
<evidence type="ECO:0000313" key="1">
    <source>
        <dbReference type="EMBL" id="KAG2101553.1"/>
    </source>
</evidence>
<protein>
    <submittedName>
        <fullName evidence="1">Uncharacterized protein</fullName>
    </submittedName>
</protein>
<keyword evidence="2" id="KW-1185">Reference proteome</keyword>
<sequence>MQMTIFLGRSILECADPSQRRCISMSFVGYCATNFTRRSILVFHNRCKKREWCRCTPRALIQAYCNVGLTESRYMESPPLSYYVCANARPRLFCIMFGARTQPHVLLIYGAQYYVRLQPPASKRSVLLWTMGINSSAFDAFNEHSRRPTYFSKQVSMFL</sequence>
<comment type="caution">
    <text evidence="1">The sequence shown here is derived from an EMBL/GenBank/DDBJ whole genome shotgun (WGS) entry which is preliminary data.</text>
</comment>
<reference evidence="1" key="1">
    <citation type="journal article" date="2020" name="New Phytol.">
        <title>Comparative genomics reveals dynamic genome evolution in host specialist ectomycorrhizal fungi.</title>
        <authorList>
            <person name="Lofgren L.A."/>
            <person name="Nguyen N.H."/>
            <person name="Vilgalys R."/>
            <person name="Ruytinx J."/>
            <person name="Liao H.L."/>
            <person name="Branco S."/>
            <person name="Kuo A."/>
            <person name="LaButti K."/>
            <person name="Lipzen A."/>
            <person name="Andreopoulos W."/>
            <person name="Pangilinan J."/>
            <person name="Riley R."/>
            <person name="Hundley H."/>
            <person name="Na H."/>
            <person name="Barry K."/>
            <person name="Grigoriev I.V."/>
            <person name="Stajich J.E."/>
            <person name="Kennedy P.G."/>
        </authorList>
    </citation>
    <scope>NUCLEOTIDE SEQUENCE</scope>
    <source>
        <strain evidence="1">FC423</strain>
    </source>
</reference>
<dbReference type="Proteomes" id="UP000823399">
    <property type="component" value="Unassembled WGS sequence"/>
</dbReference>
<gene>
    <name evidence="1" type="ORF">F5147DRAFT_310139</name>
</gene>
<dbReference type="GeneID" id="64691415"/>
<dbReference type="EMBL" id="JABBWM010000050">
    <property type="protein sequence ID" value="KAG2101553.1"/>
    <property type="molecule type" value="Genomic_DNA"/>
</dbReference>
<accession>A0A9P7F0R5</accession>
<organism evidence="1 2">
    <name type="scientific">Suillus discolor</name>
    <dbReference type="NCBI Taxonomy" id="1912936"/>
    <lineage>
        <taxon>Eukaryota</taxon>
        <taxon>Fungi</taxon>
        <taxon>Dikarya</taxon>
        <taxon>Basidiomycota</taxon>
        <taxon>Agaricomycotina</taxon>
        <taxon>Agaricomycetes</taxon>
        <taxon>Agaricomycetidae</taxon>
        <taxon>Boletales</taxon>
        <taxon>Suillineae</taxon>
        <taxon>Suillaceae</taxon>
        <taxon>Suillus</taxon>
    </lineage>
</organism>